<sequence length="111" mass="12540">MEHAGHAASPSWLCPFGGWGLERVLVGERVIVVLLVRIGLNLLDGGSGGLRRCRWRGGRSGSGSRPRNRTGWRRRTRRRRVADAQTRNVGRGWRHGLLALFGHHWRVVRTC</sequence>
<accession>H1W2F9</accession>
<proteinExistence type="predicted"/>
<evidence type="ECO:0000313" key="2">
    <source>
        <dbReference type="EMBL" id="CCF46672.1"/>
    </source>
</evidence>
<evidence type="ECO:0000313" key="3">
    <source>
        <dbReference type="Proteomes" id="UP000007174"/>
    </source>
</evidence>
<evidence type="ECO:0000256" key="1">
    <source>
        <dbReference type="SAM" id="MobiDB-lite"/>
    </source>
</evidence>
<dbReference type="Proteomes" id="UP000007174">
    <property type="component" value="Unassembled WGS sequence"/>
</dbReference>
<organism evidence="2 3">
    <name type="scientific">Colletotrichum higginsianum (strain IMI 349063)</name>
    <name type="common">Crucifer anthracnose fungus</name>
    <dbReference type="NCBI Taxonomy" id="759273"/>
    <lineage>
        <taxon>Eukaryota</taxon>
        <taxon>Fungi</taxon>
        <taxon>Dikarya</taxon>
        <taxon>Ascomycota</taxon>
        <taxon>Pezizomycotina</taxon>
        <taxon>Sordariomycetes</taxon>
        <taxon>Hypocreomycetidae</taxon>
        <taxon>Glomerellales</taxon>
        <taxon>Glomerellaceae</taxon>
        <taxon>Colletotrichum</taxon>
        <taxon>Colletotrichum destructivum species complex</taxon>
    </lineage>
</organism>
<feature type="region of interest" description="Disordered" evidence="1">
    <location>
        <begin position="55"/>
        <end position="84"/>
    </location>
</feature>
<feature type="compositionally biased region" description="Basic residues" evidence="1">
    <location>
        <begin position="66"/>
        <end position="80"/>
    </location>
</feature>
<dbReference type="HOGENOM" id="CLU_2164331_0_0_1"/>
<gene>
    <name evidence="2" type="ORF">CH063_15349</name>
</gene>
<dbReference type="EMBL" id="CACQ02008939">
    <property type="protein sequence ID" value="CCF46672.1"/>
    <property type="molecule type" value="Genomic_DNA"/>
</dbReference>
<dbReference type="AlphaFoldDB" id="H1W2F9"/>
<protein>
    <submittedName>
        <fullName evidence="2">Uncharacterized protein</fullName>
    </submittedName>
</protein>
<name>H1W2F9_COLHI</name>
<feature type="non-terminal residue" evidence="2">
    <location>
        <position position="111"/>
    </location>
</feature>
<reference evidence="3" key="1">
    <citation type="journal article" date="2012" name="Nat. Genet.">
        <title>Lifestyle transitions in plant pathogenic Colletotrichum fungi deciphered by genome and transcriptome analyses.</title>
        <authorList>
            <person name="O'Connell R.J."/>
            <person name="Thon M.R."/>
            <person name="Hacquard S."/>
            <person name="Amyotte S.G."/>
            <person name="Kleemann J."/>
            <person name="Torres M.F."/>
            <person name="Damm U."/>
            <person name="Buiate E.A."/>
            <person name="Epstein L."/>
            <person name="Alkan N."/>
            <person name="Altmueller J."/>
            <person name="Alvarado-Balderrama L."/>
            <person name="Bauser C.A."/>
            <person name="Becker C."/>
            <person name="Birren B.W."/>
            <person name="Chen Z."/>
            <person name="Choi J."/>
            <person name="Crouch J.A."/>
            <person name="Duvick J.P."/>
            <person name="Farman M.A."/>
            <person name="Gan P."/>
            <person name="Heiman D."/>
            <person name="Henrissat B."/>
            <person name="Howard R.J."/>
            <person name="Kabbage M."/>
            <person name="Koch C."/>
            <person name="Kracher B."/>
            <person name="Kubo Y."/>
            <person name="Law A.D."/>
            <person name="Lebrun M.-H."/>
            <person name="Lee Y.-H."/>
            <person name="Miyara I."/>
            <person name="Moore N."/>
            <person name="Neumann U."/>
            <person name="Nordstroem K."/>
            <person name="Panaccione D.G."/>
            <person name="Panstruga R."/>
            <person name="Place M."/>
            <person name="Proctor R.H."/>
            <person name="Prusky D."/>
            <person name="Rech G."/>
            <person name="Reinhardt R."/>
            <person name="Rollins J.A."/>
            <person name="Rounsley S."/>
            <person name="Schardl C.L."/>
            <person name="Schwartz D.C."/>
            <person name="Shenoy N."/>
            <person name="Shirasu K."/>
            <person name="Sikhakolli U.R."/>
            <person name="Stueber K."/>
            <person name="Sukno S.A."/>
            <person name="Sweigard J.A."/>
            <person name="Takano Y."/>
            <person name="Takahara H."/>
            <person name="Trail F."/>
            <person name="van der Does H.C."/>
            <person name="Voll L.M."/>
            <person name="Will I."/>
            <person name="Young S."/>
            <person name="Zeng Q."/>
            <person name="Zhang J."/>
            <person name="Zhou S."/>
            <person name="Dickman M.B."/>
            <person name="Schulze-Lefert P."/>
            <person name="Ver Loren van Themaat E."/>
            <person name="Ma L.-J."/>
            <person name="Vaillancourt L.J."/>
        </authorList>
    </citation>
    <scope>NUCLEOTIDE SEQUENCE [LARGE SCALE GENOMIC DNA]</scope>
    <source>
        <strain evidence="3">IMI 349063</strain>
    </source>
</reference>